<feature type="signal peptide" evidence="2">
    <location>
        <begin position="1"/>
        <end position="31"/>
    </location>
</feature>
<evidence type="ECO:0000256" key="1">
    <source>
        <dbReference type="SAM" id="MobiDB-lite"/>
    </source>
</evidence>
<evidence type="ECO:0000259" key="3">
    <source>
        <dbReference type="Pfam" id="PF04773"/>
    </source>
</evidence>
<dbReference type="Proteomes" id="UP001215231">
    <property type="component" value="Chromosome"/>
</dbReference>
<feature type="chain" id="PRO_5046369347" evidence="2">
    <location>
        <begin position="32"/>
        <end position="460"/>
    </location>
</feature>
<dbReference type="EMBL" id="CP059693">
    <property type="protein sequence ID" value="WDE12561.1"/>
    <property type="molecule type" value="Genomic_DNA"/>
</dbReference>
<dbReference type="RefSeq" id="WP_274052841.1">
    <property type="nucleotide sequence ID" value="NZ_CP059693.1"/>
</dbReference>
<dbReference type="PANTHER" id="PTHR38731:SF3">
    <property type="entry name" value="BLL6125 PROTEIN"/>
    <property type="match status" value="1"/>
</dbReference>
<evidence type="ECO:0000313" key="4">
    <source>
        <dbReference type="EMBL" id="WDE12561.1"/>
    </source>
</evidence>
<keyword evidence="2" id="KW-0732">Signal</keyword>
<sequence length="460" mass="49368">MKLIKTYAVLFSLTGCALLLTLPVATQVAHSAEPQVNAGKTIVARGRVIARQNARERPLKRRSPIYVQDTVSTGALSNTQIRMADGGLLSLQPHTQVAILDYRFNRKDKKDSVSIELLKGGLRTVTGALKNSSKQYQLKTPVASIGVRGTHYEVEMDKGSLFLAVWQGNIDVRVTTGPQPQNFSLGHDEANAFAQVLPDGAVNFTLEVPKVFTKGHSKAIPAAAADEEESQQEAAAEESQQEAAAEESQQNQGEQEAGKQQQSLTASTTTAPAGNAEQSESREQTQELTLGVSESLDTAEPQSSYGSDVDPEFDLSGESWVDNDETWGSLEPTSPEVIASRSGLVEFNQLNEFHLTGSGGQFSDLKLSMSINFDTARVTQGQLSFSDNGGEWFAAFNGIIGTQELDMKVNFASHGNALARGEINGLLLNNASEIIGDFSLAEQENSAVNAAGSYLLSETP</sequence>
<feature type="compositionally biased region" description="Acidic residues" evidence="1">
    <location>
        <begin position="225"/>
        <end position="240"/>
    </location>
</feature>
<feature type="compositionally biased region" description="Acidic residues" evidence="1">
    <location>
        <begin position="309"/>
        <end position="325"/>
    </location>
</feature>
<dbReference type="InterPro" id="IPR006860">
    <property type="entry name" value="FecR"/>
</dbReference>
<gene>
    <name evidence="4" type="ORF">H3N35_03525</name>
</gene>
<dbReference type="Pfam" id="PF04773">
    <property type="entry name" value="FecR"/>
    <property type="match status" value="1"/>
</dbReference>
<protein>
    <submittedName>
        <fullName evidence="4">FecR domain-containing protein</fullName>
    </submittedName>
</protein>
<reference evidence="4 5" key="1">
    <citation type="journal article" date="2022" name="Mar. Drugs">
        <title>Bioassay-Guided Fractionation Leads to the Detection of Cholic Acid Generated by the Rare Thalassomonas sp.</title>
        <authorList>
            <person name="Pheiffer F."/>
            <person name="Schneider Y.K."/>
            <person name="Hansen E.H."/>
            <person name="Andersen J.H."/>
            <person name="Isaksson J."/>
            <person name="Busche T."/>
            <person name="R C."/>
            <person name="Kalinowski J."/>
            <person name="Zyl L.V."/>
            <person name="Trindade M."/>
        </authorList>
    </citation>
    <scope>NUCLEOTIDE SEQUENCE [LARGE SCALE GENOMIC DNA]</scope>
    <source>
        <strain evidence="4 5">A5K-61T</strain>
    </source>
</reference>
<feature type="region of interest" description="Disordered" evidence="1">
    <location>
        <begin position="220"/>
        <end position="332"/>
    </location>
</feature>
<feature type="domain" description="FecR protein" evidence="3">
    <location>
        <begin position="69"/>
        <end position="170"/>
    </location>
</feature>
<dbReference type="Gene3D" id="2.60.120.1440">
    <property type="match status" value="1"/>
</dbReference>
<proteinExistence type="predicted"/>
<name>A0ABY7VGK6_9GAMM</name>
<keyword evidence="5" id="KW-1185">Reference proteome</keyword>
<evidence type="ECO:0000256" key="2">
    <source>
        <dbReference type="SAM" id="SignalP"/>
    </source>
</evidence>
<dbReference type="PROSITE" id="PS51257">
    <property type="entry name" value="PROKAR_LIPOPROTEIN"/>
    <property type="match status" value="1"/>
</dbReference>
<organism evidence="4 5">
    <name type="scientific">Thalassomonas haliotis</name>
    <dbReference type="NCBI Taxonomy" id="485448"/>
    <lineage>
        <taxon>Bacteria</taxon>
        <taxon>Pseudomonadati</taxon>
        <taxon>Pseudomonadota</taxon>
        <taxon>Gammaproteobacteria</taxon>
        <taxon>Alteromonadales</taxon>
        <taxon>Colwelliaceae</taxon>
        <taxon>Thalassomonas</taxon>
    </lineage>
</organism>
<evidence type="ECO:0000313" key="5">
    <source>
        <dbReference type="Proteomes" id="UP001215231"/>
    </source>
</evidence>
<feature type="compositionally biased region" description="Low complexity" evidence="1">
    <location>
        <begin position="241"/>
        <end position="271"/>
    </location>
</feature>
<dbReference type="PANTHER" id="PTHR38731">
    <property type="entry name" value="LIPL45-RELATED LIPOPROTEIN-RELATED"/>
    <property type="match status" value="1"/>
</dbReference>
<accession>A0ABY7VGK6</accession>